<dbReference type="SUPFAM" id="SSF47384">
    <property type="entry name" value="Homodimeric domain of signal transducing histidine kinase"/>
    <property type="match status" value="1"/>
</dbReference>
<dbReference type="InterPro" id="IPR025201">
    <property type="entry name" value="KdpD_TM"/>
</dbReference>
<evidence type="ECO:0000256" key="6">
    <source>
        <dbReference type="ARBA" id="ARBA00022692"/>
    </source>
</evidence>
<dbReference type="InterPro" id="IPR003852">
    <property type="entry name" value="Sig_transdc_His_kinase_KdpD_N"/>
</dbReference>
<dbReference type="SUPFAM" id="SSF52402">
    <property type="entry name" value="Adenine nucleotide alpha hydrolases-like"/>
    <property type="match status" value="1"/>
</dbReference>
<dbReference type="CDD" id="cd01987">
    <property type="entry name" value="USP_KdpD-like"/>
    <property type="match status" value="1"/>
</dbReference>
<keyword evidence="6 13" id="KW-0812">Transmembrane</keyword>
<evidence type="ECO:0000256" key="1">
    <source>
        <dbReference type="ARBA" id="ARBA00000085"/>
    </source>
</evidence>
<protein>
    <recommendedName>
        <fullName evidence="3">histidine kinase</fullName>
        <ecNumber evidence="3">2.7.13.3</ecNumber>
    </recommendedName>
</protein>
<evidence type="ECO:0000256" key="9">
    <source>
        <dbReference type="ARBA" id="ARBA00022840"/>
    </source>
</evidence>
<feature type="domain" description="Histidine kinase" evidence="14">
    <location>
        <begin position="656"/>
        <end position="873"/>
    </location>
</feature>
<feature type="transmembrane region" description="Helical" evidence="13">
    <location>
        <begin position="380"/>
        <end position="399"/>
    </location>
</feature>
<name>A0A850HHF8_9FIRM</name>
<evidence type="ECO:0000256" key="3">
    <source>
        <dbReference type="ARBA" id="ARBA00012438"/>
    </source>
</evidence>
<dbReference type="PROSITE" id="PS50109">
    <property type="entry name" value="HIS_KIN"/>
    <property type="match status" value="1"/>
</dbReference>
<dbReference type="FunFam" id="3.30.565.10:FF:000006">
    <property type="entry name" value="Sensor histidine kinase WalK"/>
    <property type="match status" value="1"/>
</dbReference>
<dbReference type="InterPro" id="IPR052023">
    <property type="entry name" value="Histidine_kinase_KdpD"/>
</dbReference>
<dbReference type="Pfam" id="PF02518">
    <property type="entry name" value="HATPase_c"/>
    <property type="match status" value="1"/>
</dbReference>
<dbReference type="InterPro" id="IPR005467">
    <property type="entry name" value="His_kinase_dom"/>
</dbReference>
<evidence type="ECO:0000313" key="18">
    <source>
        <dbReference type="Proteomes" id="UP000701680"/>
    </source>
</evidence>
<dbReference type="InterPro" id="IPR003594">
    <property type="entry name" value="HATPase_dom"/>
</dbReference>
<dbReference type="SMART" id="SM00388">
    <property type="entry name" value="HisKA"/>
    <property type="match status" value="1"/>
</dbReference>
<keyword evidence="10 13" id="KW-1133">Transmembrane helix</keyword>
<dbReference type="SUPFAM" id="SSF55874">
    <property type="entry name" value="ATPase domain of HSP90 chaperone/DNA topoisomerase II/histidine kinase"/>
    <property type="match status" value="1"/>
</dbReference>
<comment type="catalytic activity">
    <reaction evidence="1">
        <text>ATP + protein L-histidine = ADP + protein N-phospho-L-histidine.</text>
        <dbReference type="EC" id="2.7.13.3"/>
    </reaction>
</comment>
<proteinExistence type="predicted"/>
<evidence type="ECO:0000313" key="16">
    <source>
        <dbReference type="EMBL" id="NVH57930.1"/>
    </source>
</evidence>
<dbReference type="Pfam" id="PF13493">
    <property type="entry name" value="DUF4118"/>
    <property type="match status" value="1"/>
</dbReference>
<dbReference type="InterPro" id="IPR029016">
    <property type="entry name" value="GAF-like_dom_sf"/>
</dbReference>
<dbReference type="PRINTS" id="PR00344">
    <property type="entry name" value="BCTRLSENSOR"/>
</dbReference>
<evidence type="ECO:0000256" key="4">
    <source>
        <dbReference type="ARBA" id="ARBA00022553"/>
    </source>
</evidence>
<dbReference type="InterPro" id="IPR027417">
    <property type="entry name" value="P-loop_NTPase"/>
</dbReference>
<dbReference type="Pfam" id="PF00512">
    <property type="entry name" value="HisKA"/>
    <property type="match status" value="1"/>
</dbReference>
<keyword evidence="17" id="KW-1185">Reference proteome</keyword>
<keyword evidence="12 13" id="KW-0472">Membrane</keyword>
<dbReference type="AlphaFoldDB" id="A0A850HHF8"/>
<evidence type="ECO:0000256" key="11">
    <source>
        <dbReference type="ARBA" id="ARBA00023012"/>
    </source>
</evidence>
<dbReference type="Gene3D" id="1.10.287.130">
    <property type="match status" value="1"/>
</dbReference>
<evidence type="ECO:0000256" key="2">
    <source>
        <dbReference type="ARBA" id="ARBA00004141"/>
    </source>
</evidence>
<evidence type="ECO:0000256" key="8">
    <source>
        <dbReference type="ARBA" id="ARBA00022777"/>
    </source>
</evidence>
<dbReference type="RefSeq" id="WP_101694042.1">
    <property type="nucleotide sequence ID" value="NZ_JAAITX010000002.1"/>
</dbReference>
<evidence type="ECO:0000256" key="7">
    <source>
        <dbReference type="ARBA" id="ARBA00022741"/>
    </source>
</evidence>
<dbReference type="OrthoDB" id="9806130at2"/>
<dbReference type="PANTHER" id="PTHR45569:SF1">
    <property type="entry name" value="SENSOR PROTEIN KDPD"/>
    <property type="match status" value="1"/>
</dbReference>
<dbReference type="EMBL" id="JAAITX010000002">
    <property type="protein sequence ID" value="NVH57930.1"/>
    <property type="molecule type" value="Genomic_DNA"/>
</dbReference>
<dbReference type="Proteomes" id="UP000701680">
    <property type="component" value="Unassembled WGS sequence"/>
</dbReference>
<dbReference type="InterPro" id="IPR036097">
    <property type="entry name" value="HisK_dim/P_sf"/>
</dbReference>
<dbReference type="Gene3D" id="3.40.50.300">
    <property type="entry name" value="P-loop containing nucleotide triphosphate hydrolases"/>
    <property type="match status" value="1"/>
</dbReference>
<organism evidence="16 17">
    <name type="scientific">Dorea phocaeensis</name>
    <dbReference type="NCBI Taxonomy" id="2040291"/>
    <lineage>
        <taxon>Bacteria</taxon>
        <taxon>Bacillati</taxon>
        <taxon>Bacillota</taxon>
        <taxon>Clostridia</taxon>
        <taxon>Lachnospirales</taxon>
        <taxon>Lachnospiraceae</taxon>
        <taxon>Dorea</taxon>
    </lineage>
</organism>
<dbReference type="InterPro" id="IPR003661">
    <property type="entry name" value="HisK_dim/P_dom"/>
</dbReference>
<dbReference type="EC" id="2.7.13.3" evidence="3"/>
<dbReference type="SMART" id="SM00387">
    <property type="entry name" value="HATPase_c"/>
    <property type="match status" value="1"/>
</dbReference>
<keyword evidence="9" id="KW-0067">ATP-binding</keyword>
<dbReference type="InterPro" id="IPR036890">
    <property type="entry name" value="HATPase_C_sf"/>
</dbReference>
<comment type="caution">
    <text evidence="16">The sequence shown here is derived from an EMBL/GenBank/DDBJ whole genome shotgun (WGS) entry which is preliminary data.</text>
</comment>
<feature type="transmembrane region" description="Helical" evidence="13">
    <location>
        <begin position="405"/>
        <end position="421"/>
    </location>
</feature>
<keyword evidence="5" id="KW-0808">Transferase</keyword>
<evidence type="ECO:0000256" key="10">
    <source>
        <dbReference type="ARBA" id="ARBA00022989"/>
    </source>
</evidence>
<dbReference type="GO" id="GO:0000155">
    <property type="term" value="F:phosphorelay sensor kinase activity"/>
    <property type="evidence" value="ECO:0007669"/>
    <property type="project" value="InterPro"/>
</dbReference>
<evidence type="ECO:0000256" key="5">
    <source>
        <dbReference type="ARBA" id="ARBA00022679"/>
    </source>
</evidence>
<dbReference type="Gene3D" id="3.40.50.620">
    <property type="entry name" value="HUPs"/>
    <property type="match status" value="1"/>
</dbReference>
<reference evidence="16" key="2">
    <citation type="submission" date="2020-02" db="EMBL/GenBank/DDBJ databases">
        <authorList>
            <person name="Littmann E."/>
            <person name="Sorbara M."/>
        </authorList>
    </citation>
    <scope>NUCLEOTIDE SEQUENCE</scope>
    <source>
        <strain evidence="16">MSK.17.11</strain>
        <strain evidence="15">MSK.17.38</strain>
    </source>
</reference>
<dbReference type="InterPro" id="IPR038318">
    <property type="entry name" value="KdpD_sf"/>
</dbReference>
<gene>
    <name evidence="16" type="ORF">G5A66_04545</name>
    <name evidence="15" type="ORF">G5A75_03655</name>
</gene>
<dbReference type="CDD" id="cd00075">
    <property type="entry name" value="HATPase"/>
    <property type="match status" value="1"/>
</dbReference>
<accession>A0A850HHF8</accession>
<keyword evidence="8 16" id="KW-0418">Kinase</keyword>
<keyword evidence="7" id="KW-0547">Nucleotide-binding</keyword>
<dbReference type="Gene3D" id="3.30.565.10">
    <property type="entry name" value="Histidine kinase-like ATPase, C-terminal domain"/>
    <property type="match status" value="1"/>
</dbReference>
<dbReference type="InterPro" id="IPR004358">
    <property type="entry name" value="Sig_transdc_His_kin-like_C"/>
</dbReference>
<dbReference type="GO" id="GO:0005886">
    <property type="term" value="C:plasma membrane"/>
    <property type="evidence" value="ECO:0007669"/>
    <property type="project" value="TreeGrafter"/>
</dbReference>
<sequence length="878" mass="97912">MERTGALKIYFGYAEGVGKTQAMLQEARDAKTRGKDVAAGCIEIRRHEGTQELLQGLEVIGSMKMAGQEPDGGDLDLDQILERRPQIFLVDDLAHVNAEGSRHARRYQDVKELLAAGIEVWTTLNVQELESLNDVVVSIAGRETPERIPDEIFELAQEVVLVDCEPSRLMKRVSDNDICGVGQRRYGGADFYTIEKLTSFREIAMLRCADRLDKRRRQEELDRGKNTIGKDHILVCLSSSPSNARIIRIASRMAEAYHASLTALFVETTDYPAWPEKDKERLRFNIHLAEQLGATVETVHGEDVPYQIIEFARMSGVSKVVVGRSRKGKRTLFRQPLLTEELIQKAPNLGVYIIPDYVQESYHEKRSLQRTNLIVSLRDIGISVLVLLLTTLLGFGFAGWGFSEANIITIYILGVLVISVITSGRAYSIVASAVSVLVFNFFFTDPKLTFRAYDKSYPVTFLVMFLASFITGSLATKMKNHAKQAAQAAFRTQTLFDTNQLLQQAEGKEEIIEAAAGQIKKLLGMDVIVYPAENGELQNPQIFPVAERLKDPACVSKEEAEVAEWVYRNNRHAGATTDTWSHAKCLYLAIRVNAHVYGVVGITVGEEELDSFEHSVLLSNLGECALALENDQNAREKEEAAVMAKNEQLRANILRAISHDLRTPLTSISGNASNLVSNSESFTEEMKQAIYKDIYEDSMWLIDLVENLLAISKIDEGRLNIQKSSELMDEVISEALRYLERRKRGHIIEVHSTEEFLLAKIDARLIVQVIINLVDNAIKYTPEGSVIRILTKKQGKEVIVRIEDDGPGISDEAKNHIFEMFYTGGNQAVDGRRSLGLGLALCQSIINAHGGEISVSDVKPHGTAFTFTLPAGEVELHE</sequence>
<dbReference type="Pfam" id="PF02702">
    <property type="entry name" value="KdpD"/>
    <property type="match status" value="1"/>
</dbReference>
<evidence type="ECO:0000313" key="15">
    <source>
        <dbReference type="EMBL" id="NSK13983.1"/>
    </source>
</evidence>
<dbReference type="Proteomes" id="UP000528555">
    <property type="component" value="Unassembled WGS sequence"/>
</dbReference>
<dbReference type="GO" id="GO:0005524">
    <property type="term" value="F:ATP binding"/>
    <property type="evidence" value="ECO:0007669"/>
    <property type="project" value="UniProtKB-KW"/>
</dbReference>
<dbReference type="Gene3D" id="1.20.120.620">
    <property type="entry name" value="Backbone structure of the membrane domain of e. Coli histidine kinase receptor kdpd"/>
    <property type="match status" value="1"/>
</dbReference>
<dbReference type="EMBL" id="JAAIUO010000002">
    <property type="protein sequence ID" value="NSK13983.1"/>
    <property type="molecule type" value="Genomic_DNA"/>
</dbReference>
<reference evidence="17 18" key="1">
    <citation type="journal article" date="2020" name="Cell Host Microbe">
        <title>Functional and Genomic Variation between Human-Derived Isolates of Lachnospiraceae Reveals Inter- and Intra-Species Diversity.</title>
        <authorList>
            <person name="Sorbara M.T."/>
            <person name="Littmann E.R."/>
            <person name="Fontana E."/>
            <person name="Moody T.U."/>
            <person name="Kohout C.E."/>
            <person name="Gjonbalaj M."/>
            <person name="Eaton V."/>
            <person name="Seok R."/>
            <person name="Leiner I.M."/>
            <person name="Pamer E.G."/>
        </authorList>
    </citation>
    <scope>NUCLEOTIDE SEQUENCE [LARGE SCALE GENOMIC DNA]</scope>
    <source>
        <strain evidence="16 17">MSK.17.11</strain>
        <strain evidence="15 18">MSK.17.38</strain>
    </source>
</reference>
<comment type="subcellular location">
    <subcellularLocation>
        <location evidence="2">Membrane</location>
        <topology evidence="2">Multi-pass membrane protein</topology>
    </subcellularLocation>
</comment>
<evidence type="ECO:0000256" key="13">
    <source>
        <dbReference type="SAM" id="Phobius"/>
    </source>
</evidence>
<evidence type="ECO:0000313" key="17">
    <source>
        <dbReference type="Proteomes" id="UP000528555"/>
    </source>
</evidence>
<evidence type="ECO:0000256" key="12">
    <source>
        <dbReference type="ARBA" id="ARBA00023136"/>
    </source>
</evidence>
<keyword evidence="11" id="KW-0902">Two-component regulatory system</keyword>
<dbReference type="InterPro" id="IPR014729">
    <property type="entry name" value="Rossmann-like_a/b/a_fold"/>
</dbReference>
<evidence type="ECO:0000259" key="14">
    <source>
        <dbReference type="PROSITE" id="PS50109"/>
    </source>
</evidence>
<keyword evidence="4" id="KW-0597">Phosphoprotein</keyword>
<dbReference type="CDD" id="cd00082">
    <property type="entry name" value="HisKA"/>
    <property type="match status" value="1"/>
</dbReference>
<dbReference type="Gene3D" id="3.30.450.40">
    <property type="match status" value="1"/>
</dbReference>
<feature type="transmembrane region" description="Helical" evidence="13">
    <location>
        <begin position="456"/>
        <end position="475"/>
    </location>
</feature>
<dbReference type="PANTHER" id="PTHR45569">
    <property type="entry name" value="SENSOR PROTEIN KDPD"/>
    <property type="match status" value="1"/>
</dbReference>